<accession>A0AA41R5Z0</accession>
<dbReference type="InterPro" id="IPR007709">
    <property type="entry name" value="N-FG_amidohydro"/>
</dbReference>
<sequence>MSYPFVVSVPHCAHRIPEEVRTRMALSPTQIMDAVDHGTTELFGALPAATVMSAKYSRLFCDLNRDPDDTGPKGIVAKTDYHGREIFKPGMYPDAQTLQRWLQIGYRPYHETLAKAVQRKDIIGLFDCHSLNGIGPADAPDAGKKRQDVILSNNGGPMGVQTPSFGQTSCPPVIMQIVKSAFEQFGFSVALNTPYKGGFITRHYGVQLLKKGGFAIQIEMNQDLYVDPQTGLCNSVLTDATASRIRSVFASIYRRFE</sequence>
<dbReference type="RefSeq" id="WP_246909312.1">
    <property type="nucleotide sequence ID" value="NZ_JALJRB010000014.1"/>
</dbReference>
<dbReference type="EMBL" id="JALJRB010000014">
    <property type="protein sequence ID" value="MCJ8501491.1"/>
    <property type="molecule type" value="Genomic_DNA"/>
</dbReference>
<dbReference type="SUPFAM" id="SSF53187">
    <property type="entry name" value="Zn-dependent exopeptidases"/>
    <property type="match status" value="1"/>
</dbReference>
<proteinExistence type="predicted"/>
<dbReference type="AlphaFoldDB" id="A0AA41R5Z0"/>
<dbReference type="Pfam" id="PF05013">
    <property type="entry name" value="FGase"/>
    <property type="match status" value="1"/>
</dbReference>
<evidence type="ECO:0000313" key="1">
    <source>
        <dbReference type="EMBL" id="MCJ8501491.1"/>
    </source>
</evidence>
<reference evidence="1" key="1">
    <citation type="submission" date="2022-04" db="EMBL/GenBank/DDBJ databases">
        <title>Desulfatitalea alkaliphila sp. nov., a novel anaerobic sulfate-reducing bacterium isolated from terrestrial mud volcano, Taman Peninsula, Russia.</title>
        <authorList>
            <person name="Khomyakova M.A."/>
            <person name="Merkel A.Y."/>
            <person name="Slobodkin A.I."/>
        </authorList>
    </citation>
    <scope>NUCLEOTIDE SEQUENCE</scope>
    <source>
        <strain evidence="1">M08but</strain>
    </source>
</reference>
<dbReference type="Proteomes" id="UP001165427">
    <property type="component" value="Unassembled WGS sequence"/>
</dbReference>
<organism evidence="1 2">
    <name type="scientific">Desulfatitalea alkaliphila</name>
    <dbReference type="NCBI Taxonomy" id="2929485"/>
    <lineage>
        <taxon>Bacteria</taxon>
        <taxon>Pseudomonadati</taxon>
        <taxon>Thermodesulfobacteriota</taxon>
        <taxon>Desulfobacteria</taxon>
        <taxon>Desulfobacterales</taxon>
        <taxon>Desulfosarcinaceae</taxon>
        <taxon>Desulfatitalea</taxon>
    </lineage>
</organism>
<gene>
    <name evidence="1" type="ORF">MRX98_12970</name>
</gene>
<keyword evidence="2" id="KW-1185">Reference proteome</keyword>
<protein>
    <submittedName>
        <fullName evidence="1">N-formylglutamate amidohydrolase</fullName>
    </submittedName>
</protein>
<dbReference type="Gene3D" id="3.40.630.40">
    <property type="entry name" value="Zn-dependent exopeptidases"/>
    <property type="match status" value="1"/>
</dbReference>
<comment type="caution">
    <text evidence="1">The sequence shown here is derived from an EMBL/GenBank/DDBJ whole genome shotgun (WGS) entry which is preliminary data.</text>
</comment>
<name>A0AA41R5Z0_9BACT</name>
<evidence type="ECO:0000313" key="2">
    <source>
        <dbReference type="Proteomes" id="UP001165427"/>
    </source>
</evidence>